<feature type="compositionally biased region" description="Acidic residues" evidence="1">
    <location>
        <begin position="75"/>
        <end position="85"/>
    </location>
</feature>
<evidence type="ECO:0008006" key="4">
    <source>
        <dbReference type="Google" id="ProtNLM"/>
    </source>
</evidence>
<reference evidence="2" key="1">
    <citation type="journal article" date="2020" name="Stud. Mycol.">
        <title>101 Dothideomycetes genomes: a test case for predicting lifestyles and emergence of pathogens.</title>
        <authorList>
            <person name="Haridas S."/>
            <person name="Albert R."/>
            <person name="Binder M."/>
            <person name="Bloem J."/>
            <person name="Labutti K."/>
            <person name="Salamov A."/>
            <person name="Andreopoulos B."/>
            <person name="Baker S."/>
            <person name="Barry K."/>
            <person name="Bills G."/>
            <person name="Bluhm B."/>
            <person name="Cannon C."/>
            <person name="Castanera R."/>
            <person name="Culley D."/>
            <person name="Daum C."/>
            <person name="Ezra D."/>
            <person name="Gonzalez J."/>
            <person name="Henrissat B."/>
            <person name="Kuo A."/>
            <person name="Liang C."/>
            <person name="Lipzen A."/>
            <person name="Lutzoni F."/>
            <person name="Magnuson J."/>
            <person name="Mondo S."/>
            <person name="Nolan M."/>
            <person name="Ohm R."/>
            <person name="Pangilinan J."/>
            <person name="Park H.-J."/>
            <person name="Ramirez L."/>
            <person name="Alfaro M."/>
            <person name="Sun H."/>
            <person name="Tritt A."/>
            <person name="Yoshinaga Y."/>
            <person name="Zwiers L.-H."/>
            <person name="Turgeon B."/>
            <person name="Goodwin S."/>
            <person name="Spatafora J."/>
            <person name="Crous P."/>
            <person name="Grigoriev I."/>
        </authorList>
    </citation>
    <scope>NUCLEOTIDE SEQUENCE</scope>
    <source>
        <strain evidence="2">CBS 133067</strain>
    </source>
</reference>
<accession>A0A9P4IU69</accession>
<feature type="region of interest" description="Disordered" evidence="1">
    <location>
        <begin position="68"/>
        <end position="94"/>
    </location>
</feature>
<evidence type="ECO:0000313" key="3">
    <source>
        <dbReference type="Proteomes" id="UP000799772"/>
    </source>
</evidence>
<feature type="compositionally biased region" description="Basic and acidic residues" evidence="1">
    <location>
        <begin position="1"/>
        <end position="28"/>
    </location>
</feature>
<dbReference type="OrthoDB" id="4194555at2759"/>
<keyword evidence="3" id="KW-1185">Reference proteome</keyword>
<proteinExistence type="predicted"/>
<feature type="region of interest" description="Disordered" evidence="1">
    <location>
        <begin position="162"/>
        <end position="182"/>
    </location>
</feature>
<feature type="region of interest" description="Disordered" evidence="1">
    <location>
        <begin position="737"/>
        <end position="779"/>
    </location>
</feature>
<feature type="region of interest" description="Disordered" evidence="1">
    <location>
        <begin position="1"/>
        <end position="33"/>
    </location>
</feature>
<gene>
    <name evidence="2" type="ORF">NA57DRAFT_29656</name>
</gene>
<name>A0A9P4IU69_9PEZI</name>
<feature type="compositionally biased region" description="Polar residues" evidence="1">
    <location>
        <begin position="162"/>
        <end position="173"/>
    </location>
</feature>
<protein>
    <recommendedName>
        <fullName evidence="4">F-box domain-containing protein</fullName>
    </recommendedName>
</protein>
<evidence type="ECO:0000313" key="2">
    <source>
        <dbReference type="EMBL" id="KAF2104356.1"/>
    </source>
</evidence>
<sequence length="956" mass="106514">MAGDAKGHASENYLDDWRYEKDGVRHSPTDSPNAILRGRAQATIKSALIVKEKVLSGANRAVSIASATPQSSDFDFSEDGDEGEEDTRYPSFDDVEHLDPDAILLYQFEASNGGGSDVWPDMRDPKKLPAKYVPLVALAPPTDYANRLQELQDVCNQESSSTILAKPASSGSPPQCPVRSGRGWPAQKMPAELYDLIIGYLPRDEIKAMRLACKEFEKHVSHALFSTVVVPFNTEIYGMLEVDSEPAAPIKRDVKGKGKARASDFGTVWKNANCDDIYTGHGIDVYRGFGPHIQRYGMSFEVDEEILARPPKKTTMELHDTYWGHFPWPYQNYRRFDHVANLESAADETPKMKQAFSYLKKVKELALSIDSGLGWLNGPDLSMRSRILKGPSTVFGSSHAIADRQMRAKRGLWKMLEDLHNGMAGACNLRHAKLRHVDFKFTIAEFQALAEEQTANGLMSHDDINFVNDNLIRDAHSHNEPDSFLGDTESPLQPGRRGALYTIEDMFEGHLLKRHALVPNDLTKLQREWLLETEWAQRAFLSSYMVAIIDNPKTFENVHTINFSRISSRYLHSLCRDDFWSALPNLHTVIIKVIADWRTVEKDPAGFVHTPMEFPSEALRPFYKLLQNFLAPMENIKTLQIGWASGGEYAEGVHARNRHLLPAPVLPSGFMADGHPSRERLEETVIAFPHVEHLTLANCWIPPLAFTTLVMKHESACLNKLTLDSVSLSPLERANAGQNANNQGVAPPPPLNAQPVGPGVLPAIQNQNQNNNNIGAQQPWQLPAPPPIANPLAPTLTWRGPHRSGSWPYVLDIISPGKNLGDYPYTTSNADNARIAASTLTEIELISCGYARIQSRNFDNSSLDSPAPHVLDPHFQKRREALASCVMTVSDTYLGEIVQYMPQHEIRAASTVWNVWHGWQDVAKADEATFDGLLPGGTGRISGVIKRSDRDELEMP</sequence>
<dbReference type="EMBL" id="ML978121">
    <property type="protein sequence ID" value="KAF2104356.1"/>
    <property type="molecule type" value="Genomic_DNA"/>
</dbReference>
<feature type="compositionally biased region" description="Low complexity" evidence="1">
    <location>
        <begin position="765"/>
        <end position="779"/>
    </location>
</feature>
<comment type="caution">
    <text evidence="2">The sequence shown here is derived from an EMBL/GenBank/DDBJ whole genome shotgun (WGS) entry which is preliminary data.</text>
</comment>
<organism evidence="2 3">
    <name type="scientific">Rhizodiscina lignyota</name>
    <dbReference type="NCBI Taxonomy" id="1504668"/>
    <lineage>
        <taxon>Eukaryota</taxon>
        <taxon>Fungi</taxon>
        <taxon>Dikarya</taxon>
        <taxon>Ascomycota</taxon>
        <taxon>Pezizomycotina</taxon>
        <taxon>Dothideomycetes</taxon>
        <taxon>Pleosporomycetidae</taxon>
        <taxon>Aulographales</taxon>
        <taxon>Rhizodiscinaceae</taxon>
        <taxon>Rhizodiscina</taxon>
    </lineage>
</organism>
<dbReference type="Proteomes" id="UP000799772">
    <property type="component" value="Unassembled WGS sequence"/>
</dbReference>
<evidence type="ECO:0000256" key="1">
    <source>
        <dbReference type="SAM" id="MobiDB-lite"/>
    </source>
</evidence>
<dbReference type="AlphaFoldDB" id="A0A9P4IU69"/>